<name>A0ABP1GLH6_9EUKA</name>
<protein>
    <submittedName>
        <fullName evidence="1">Hypothetical_protein</fullName>
    </submittedName>
</protein>
<proteinExistence type="predicted"/>
<reference evidence="1 2" key="1">
    <citation type="submission" date="2024-07" db="EMBL/GenBank/DDBJ databases">
        <authorList>
            <person name="Akdeniz Z."/>
        </authorList>
    </citation>
    <scope>NUCLEOTIDE SEQUENCE [LARGE SCALE GENOMIC DNA]</scope>
</reference>
<dbReference type="EMBL" id="CAXDID020000002">
    <property type="protein sequence ID" value="CAL5971209.1"/>
    <property type="molecule type" value="Genomic_DNA"/>
</dbReference>
<sequence length="533" mass="63116">MRLQQVQKEREQVESLLLSPQFYKKENQLIDEQLLQSINESMEKTKFTSSFKTKGQVIFGEQEVKHSVYIVDFDTHLFIYRKWSINNMQIPQNIRIQLQQFDMVKPQKCKQVIFKAPQIQKNIFVKQIAENQGEIKQYQDINKLKLFQAENEQVSNIKFDIRVQQTINSEQIPWMISQQLRITQNDANINTTKKQTNIKYTTYSKLQDKISATQFDQQQKLHQKVQISNESPNNQQVFENQSFTNIQMQQPNLNSHQQMKTQQFKTKLTDQQHQFPKNTKTNIFPTLVHHSLPPIIQFTEPTTQKFILQSEQIEQTNQINIQSENQTEQMSPKLNKQKSLHKRSEIVCISPRKQIDMDLIQLLNQIENDLIKTNEQEKRANIVQTETLQYNHHLSDLEIQTNYNSNTVFETPKLQQQVLSIVSPTNNVYAQPAKTVQSEIDLIMTKIDPKYEKQYLVKLYEHLKMLTSKSLEEFVFGRNKRDFTLFEAFQNEIQHLYNTNNEMKLMRVYLKLVNKSNGILKNSVLDQVIHLYQ</sequence>
<organism evidence="1 2">
    <name type="scientific">Hexamita inflata</name>
    <dbReference type="NCBI Taxonomy" id="28002"/>
    <lineage>
        <taxon>Eukaryota</taxon>
        <taxon>Metamonada</taxon>
        <taxon>Diplomonadida</taxon>
        <taxon>Hexamitidae</taxon>
        <taxon>Hexamitinae</taxon>
        <taxon>Hexamita</taxon>
    </lineage>
</organism>
<accession>A0ABP1GLH6</accession>
<evidence type="ECO:0000313" key="1">
    <source>
        <dbReference type="EMBL" id="CAL5971209.1"/>
    </source>
</evidence>
<dbReference type="Proteomes" id="UP001642409">
    <property type="component" value="Unassembled WGS sequence"/>
</dbReference>
<keyword evidence="2" id="KW-1185">Reference proteome</keyword>
<comment type="caution">
    <text evidence="1">The sequence shown here is derived from an EMBL/GenBank/DDBJ whole genome shotgun (WGS) entry which is preliminary data.</text>
</comment>
<evidence type="ECO:0000313" key="2">
    <source>
        <dbReference type="Proteomes" id="UP001642409"/>
    </source>
</evidence>
<gene>
    <name evidence="1" type="ORF">HINF_LOCUS1149</name>
</gene>